<dbReference type="InterPro" id="IPR004307">
    <property type="entry name" value="TspO_MBR"/>
</dbReference>
<protein>
    <submittedName>
        <fullName evidence="7">Translocator protein</fullName>
    </submittedName>
</protein>
<dbReference type="Pfam" id="PF03073">
    <property type="entry name" value="TspO_MBR"/>
    <property type="match status" value="1"/>
</dbReference>
<evidence type="ECO:0000256" key="5">
    <source>
        <dbReference type="ARBA" id="ARBA00023136"/>
    </source>
</evidence>
<comment type="similarity">
    <text evidence="2">Belongs to the TspO/BZRP family.</text>
</comment>
<feature type="transmembrane region" description="Helical" evidence="6">
    <location>
        <begin position="125"/>
        <end position="146"/>
    </location>
</feature>
<dbReference type="EMBL" id="MU858045">
    <property type="protein sequence ID" value="KAK4220095.1"/>
    <property type="molecule type" value="Genomic_DNA"/>
</dbReference>
<keyword evidence="3 6" id="KW-0812">Transmembrane</keyword>
<evidence type="ECO:0000256" key="4">
    <source>
        <dbReference type="ARBA" id="ARBA00022989"/>
    </source>
</evidence>
<dbReference type="Gene3D" id="1.20.1260.100">
    <property type="entry name" value="TspO/MBR protein"/>
    <property type="match status" value="1"/>
</dbReference>
<organism evidence="7 8">
    <name type="scientific">Rhypophila decipiens</name>
    <dbReference type="NCBI Taxonomy" id="261697"/>
    <lineage>
        <taxon>Eukaryota</taxon>
        <taxon>Fungi</taxon>
        <taxon>Dikarya</taxon>
        <taxon>Ascomycota</taxon>
        <taxon>Pezizomycotina</taxon>
        <taxon>Sordariomycetes</taxon>
        <taxon>Sordariomycetidae</taxon>
        <taxon>Sordariales</taxon>
        <taxon>Naviculisporaceae</taxon>
        <taxon>Rhypophila</taxon>
    </lineage>
</organism>
<feature type="transmembrane region" description="Helical" evidence="6">
    <location>
        <begin position="13"/>
        <end position="35"/>
    </location>
</feature>
<evidence type="ECO:0000313" key="8">
    <source>
        <dbReference type="Proteomes" id="UP001301769"/>
    </source>
</evidence>
<gene>
    <name evidence="7" type="ORF">QBC37DRAFT_1221</name>
</gene>
<sequence length="198" mass="21714">MTTYIPQLTLPEAIFNSLPASILLPIALGSAVGYSTRPKEGGTSRQYDSLRQPPLRPPPWVFGPVWTTLYGMMGYAAYRAVHFGTSPLNSASTIAAARHGATLYTIQLGLNYAWMPLFFGLGRPVLATVNILSLLGVNGYLAYLWGNYVDETAGWLLTPYIAWLGFATYLTVSIGHLNGWDLSHIAAFKGDKENKKRN</sequence>
<reference evidence="7" key="1">
    <citation type="journal article" date="2023" name="Mol. Phylogenet. Evol.">
        <title>Genome-scale phylogeny and comparative genomics of the fungal order Sordariales.</title>
        <authorList>
            <person name="Hensen N."/>
            <person name="Bonometti L."/>
            <person name="Westerberg I."/>
            <person name="Brannstrom I.O."/>
            <person name="Guillou S."/>
            <person name="Cros-Aarteil S."/>
            <person name="Calhoun S."/>
            <person name="Haridas S."/>
            <person name="Kuo A."/>
            <person name="Mondo S."/>
            <person name="Pangilinan J."/>
            <person name="Riley R."/>
            <person name="LaButti K."/>
            <person name="Andreopoulos B."/>
            <person name="Lipzen A."/>
            <person name="Chen C."/>
            <person name="Yan M."/>
            <person name="Daum C."/>
            <person name="Ng V."/>
            <person name="Clum A."/>
            <person name="Steindorff A."/>
            <person name="Ohm R.A."/>
            <person name="Martin F."/>
            <person name="Silar P."/>
            <person name="Natvig D.O."/>
            <person name="Lalanne C."/>
            <person name="Gautier V."/>
            <person name="Ament-Velasquez S.L."/>
            <person name="Kruys A."/>
            <person name="Hutchinson M.I."/>
            <person name="Powell A.J."/>
            <person name="Barry K."/>
            <person name="Miller A.N."/>
            <person name="Grigoriev I.V."/>
            <person name="Debuchy R."/>
            <person name="Gladieux P."/>
            <person name="Hiltunen Thoren M."/>
            <person name="Johannesson H."/>
        </authorList>
    </citation>
    <scope>NUCLEOTIDE SEQUENCE</scope>
    <source>
        <strain evidence="7">PSN293</strain>
    </source>
</reference>
<dbReference type="GO" id="GO:0033013">
    <property type="term" value="P:tetrapyrrole metabolic process"/>
    <property type="evidence" value="ECO:0007669"/>
    <property type="project" value="UniProtKB-ARBA"/>
</dbReference>
<comment type="caution">
    <text evidence="7">The sequence shown here is derived from an EMBL/GenBank/DDBJ whole genome shotgun (WGS) entry which is preliminary data.</text>
</comment>
<evidence type="ECO:0000313" key="7">
    <source>
        <dbReference type="EMBL" id="KAK4220095.1"/>
    </source>
</evidence>
<dbReference type="InterPro" id="IPR038330">
    <property type="entry name" value="TspO/MBR-related_sf"/>
</dbReference>
<evidence type="ECO:0000256" key="6">
    <source>
        <dbReference type="SAM" id="Phobius"/>
    </source>
</evidence>
<dbReference type="FunFam" id="1.20.1260.100:FF:000001">
    <property type="entry name" value="translocator protein 2"/>
    <property type="match status" value="1"/>
</dbReference>
<evidence type="ECO:0000256" key="3">
    <source>
        <dbReference type="ARBA" id="ARBA00022692"/>
    </source>
</evidence>
<keyword evidence="8" id="KW-1185">Reference proteome</keyword>
<reference evidence="7" key="2">
    <citation type="submission" date="2023-05" db="EMBL/GenBank/DDBJ databases">
        <authorList>
            <consortium name="Lawrence Berkeley National Laboratory"/>
            <person name="Steindorff A."/>
            <person name="Hensen N."/>
            <person name="Bonometti L."/>
            <person name="Westerberg I."/>
            <person name="Brannstrom I.O."/>
            <person name="Guillou S."/>
            <person name="Cros-Aarteil S."/>
            <person name="Calhoun S."/>
            <person name="Haridas S."/>
            <person name="Kuo A."/>
            <person name="Mondo S."/>
            <person name="Pangilinan J."/>
            <person name="Riley R."/>
            <person name="Labutti K."/>
            <person name="Andreopoulos B."/>
            <person name="Lipzen A."/>
            <person name="Chen C."/>
            <person name="Yanf M."/>
            <person name="Daum C."/>
            <person name="Ng V."/>
            <person name="Clum A."/>
            <person name="Ohm R."/>
            <person name="Martin F."/>
            <person name="Silar P."/>
            <person name="Natvig D."/>
            <person name="Lalanne C."/>
            <person name="Gautier V."/>
            <person name="Ament-Velasquez S.L."/>
            <person name="Kruys A."/>
            <person name="Hutchinson M.I."/>
            <person name="Powell A.J."/>
            <person name="Barry K."/>
            <person name="Miller A.N."/>
            <person name="Grigoriev I.V."/>
            <person name="Debuchy R."/>
            <person name="Gladieux P."/>
            <person name="Thoren M.H."/>
            <person name="Johannesson H."/>
        </authorList>
    </citation>
    <scope>NUCLEOTIDE SEQUENCE</scope>
    <source>
        <strain evidence="7">PSN293</strain>
    </source>
</reference>
<accession>A0AAN6YKC0</accession>
<dbReference type="AlphaFoldDB" id="A0AAN6YKC0"/>
<dbReference type="PANTHER" id="PTHR10057:SF0">
    <property type="entry name" value="TRANSLOCATOR PROTEIN"/>
    <property type="match status" value="1"/>
</dbReference>
<dbReference type="CDD" id="cd15904">
    <property type="entry name" value="TSPO_MBR"/>
    <property type="match status" value="1"/>
</dbReference>
<evidence type="ECO:0000256" key="2">
    <source>
        <dbReference type="ARBA" id="ARBA00007524"/>
    </source>
</evidence>
<keyword evidence="5 6" id="KW-0472">Membrane</keyword>
<comment type="subcellular location">
    <subcellularLocation>
        <location evidence="1">Membrane</location>
        <topology evidence="1">Multi-pass membrane protein</topology>
    </subcellularLocation>
</comment>
<name>A0AAN6YKC0_9PEZI</name>
<feature type="transmembrane region" description="Helical" evidence="6">
    <location>
        <begin position="152"/>
        <end position="172"/>
    </location>
</feature>
<dbReference type="PANTHER" id="PTHR10057">
    <property type="entry name" value="PERIPHERAL-TYPE BENZODIAZEPINE RECEPTOR"/>
    <property type="match status" value="1"/>
</dbReference>
<evidence type="ECO:0000256" key="1">
    <source>
        <dbReference type="ARBA" id="ARBA00004141"/>
    </source>
</evidence>
<dbReference type="Proteomes" id="UP001301769">
    <property type="component" value="Unassembled WGS sequence"/>
</dbReference>
<dbReference type="GO" id="GO:0005741">
    <property type="term" value="C:mitochondrial outer membrane"/>
    <property type="evidence" value="ECO:0007669"/>
    <property type="project" value="TreeGrafter"/>
</dbReference>
<keyword evidence="4 6" id="KW-1133">Transmembrane helix</keyword>
<proteinExistence type="inferred from homology"/>